<gene>
    <name evidence="7" type="primary">atpH</name>
    <name evidence="8" type="ORF">RIF23_09190</name>
</gene>
<evidence type="ECO:0000256" key="4">
    <source>
        <dbReference type="ARBA" id="ARBA00023065"/>
    </source>
</evidence>
<evidence type="ECO:0000313" key="9">
    <source>
        <dbReference type="Proteomes" id="UP001250214"/>
    </source>
</evidence>
<evidence type="ECO:0000256" key="3">
    <source>
        <dbReference type="ARBA" id="ARBA00022781"/>
    </source>
</evidence>
<comment type="similarity">
    <text evidence="7">Belongs to the ATPase delta chain family.</text>
</comment>
<comment type="function">
    <text evidence="7">This protein is part of the stalk that links CF(0) to CF(1). It either transmits conformational changes from CF(0) to CF(1) or is implicated in proton conduction.</text>
</comment>
<protein>
    <recommendedName>
        <fullName evidence="7">ATP synthase subunit delta</fullName>
    </recommendedName>
    <alternativeName>
        <fullName evidence="7">ATP synthase F(1) sector subunit delta</fullName>
    </alternativeName>
    <alternativeName>
        <fullName evidence="7">F-type ATPase subunit delta</fullName>
        <shortName evidence="7">F-ATPase subunit delta</shortName>
    </alternativeName>
</protein>
<keyword evidence="3 7" id="KW-0375">Hydrogen ion transport</keyword>
<keyword evidence="6 7" id="KW-0066">ATP synthesis</keyword>
<keyword evidence="7" id="KW-0139">CF(1)</keyword>
<dbReference type="InterPro" id="IPR000711">
    <property type="entry name" value="ATPase_OSCP/dsu"/>
</dbReference>
<keyword evidence="5 7" id="KW-0472">Membrane</keyword>
<organism evidence="8 9">
    <name type="scientific">Lipingzhangella rawalii</name>
    <dbReference type="NCBI Taxonomy" id="2055835"/>
    <lineage>
        <taxon>Bacteria</taxon>
        <taxon>Bacillati</taxon>
        <taxon>Actinomycetota</taxon>
        <taxon>Actinomycetes</taxon>
        <taxon>Streptosporangiales</taxon>
        <taxon>Nocardiopsidaceae</taxon>
        <taxon>Lipingzhangella</taxon>
    </lineage>
</organism>
<comment type="caution">
    <text evidence="8">The sequence shown here is derived from an EMBL/GenBank/DDBJ whole genome shotgun (WGS) entry which is preliminary data.</text>
</comment>
<dbReference type="EMBL" id="JAVLVT010000003">
    <property type="protein sequence ID" value="MDS1270468.1"/>
    <property type="molecule type" value="Genomic_DNA"/>
</dbReference>
<dbReference type="RefSeq" id="WP_310912122.1">
    <property type="nucleotide sequence ID" value="NZ_JAVLVT010000003.1"/>
</dbReference>
<reference evidence="9" key="1">
    <citation type="submission" date="2023-07" db="EMBL/GenBank/DDBJ databases">
        <title>Novel species in the genus Lipingzhangella isolated from Sambhar Salt Lake.</title>
        <authorList>
            <person name="Jiya N."/>
            <person name="Kajale S."/>
            <person name="Sharma A."/>
        </authorList>
    </citation>
    <scope>NUCLEOTIDE SEQUENCE [LARGE SCALE GENOMIC DNA]</scope>
    <source>
        <strain evidence="9">LS1_29</strain>
    </source>
</reference>
<dbReference type="Pfam" id="PF00213">
    <property type="entry name" value="OSCP"/>
    <property type="match status" value="1"/>
</dbReference>
<comment type="subcellular location">
    <subcellularLocation>
        <location evidence="7">Cell membrane</location>
        <topology evidence="7">Peripheral membrane protein</topology>
    </subcellularLocation>
    <subcellularLocation>
        <location evidence="1">Membrane</location>
    </subcellularLocation>
</comment>
<evidence type="ECO:0000256" key="2">
    <source>
        <dbReference type="ARBA" id="ARBA00022448"/>
    </source>
</evidence>
<name>A0ABU2H5A2_9ACTN</name>
<accession>A0ABU2H5A2</accession>
<sequence length="269" mass="29709">MQGTSRASLNHVLRHVDTVLDSTDPEALATELFNVVQLLDAEHSLRRMLADTSSEADQRTGVVGQLLESRVSPTTILVVNEVVRASWSRPRDLADAMERLAVNALAASVESTGDLGELEDELFRFERLVQSQPELRDALTRPGVAAHRRRALVEELLEAKVSSAALRLIIQTVVAPRGRKLEKSLELYGSWVAERAQRRVAVVRTAVPLSDEQQQRLQRLLSEAYGRTVHMNIEVEPDVVGGMSIRIGDDVIDGSIAGKIAALRRRLAM</sequence>
<keyword evidence="4 7" id="KW-0406">Ion transport</keyword>
<evidence type="ECO:0000256" key="7">
    <source>
        <dbReference type="HAMAP-Rule" id="MF_01416"/>
    </source>
</evidence>
<evidence type="ECO:0000313" key="8">
    <source>
        <dbReference type="EMBL" id="MDS1270468.1"/>
    </source>
</evidence>
<dbReference type="HAMAP" id="MF_01416">
    <property type="entry name" value="ATP_synth_delta_bact"/>
    <property type="match status" value="1"/>
</dbReference>
<dbReference type="PANTHER" id="PTHR11910">
    <property type="entry name" value="ATP SYNTHASE DELTA CHAIN"/>
    <property type="match status" value="1"/>
</dbReference>
<keyword evidence="7" id="KW-1003">Cell membrane</keyword>
<proteinExistence type="inferred from homology"/>
<dbReference type="NCBIfam" id="TIGR01145">
    <property type="entry name" value="ATP_synt_delta"/>
    <property type="match status" value="1"/>
</dbReference>
<keyword evidence="2 7" id="KW-0813">Transport</keyword>
<dbReference type="PRINTS" id="PR00125">
    <property type="entry name" value="ATPASEDELTA"/>
</dbReference>
<dbReference type="NCBIfam" id="NF009967">
    <property type="entry name" value="PRK13430.1"/>
    <property type="match status" value="1"/>
</dbReference>
<evidence type="ECO:0000256" key="6">
    <source>
        <dbReference type="ARBA" id="ARBA00023310"/>
    </source>
</evidence>
<keyword evidence="9" id="KW-1185">Reference proteome</keyword>
<dbReference type="Gene3D" id="1.10.520.20">
    <property type="entry name" value="N-terminal domain of the delta subunit of the F1F0-ATP synthase"/>
    <property type="match status" value="1"/>
</dbReference>
<evidence type="ECO:0000256" key="1">
    <source>
        <dbReference type="ARBA" id="ARBA00004370"/>
    </source>
</evidence>
<evidence type="ECO:0000256" key="5">
    <source>
        <dbReference type="ARBA" id="ARBA00023136"/>
    </source>
</evidence>
<comment type="function">
    <text evidence="7">F(1)F(0) ATP synthase produces ATP from ADP in the presence of a proton or sodium gradient. F-type ATPases consist of two structural domains, F(1) containing the extramembraneous catalytic core and F(0) containing the membrane proton channel, linked together by a central stalk and a peripheral stalk. During catalysis, ATP synthesis in the catalytic domain of F(1) is coupled via a rotary mechanism of the central stalk subunits to proton translocation.</text>
</comment>
<dbReference type="InterPro" id="IPR026015">
    <property type="entry name" value="ATP_synth_OSCP/delta_N_sf"/>
</dbReference>
<dbReference type="Proteomes" id="UP001250214">
    <property type="component" value="Unassembled WGS sequence"/>
</dbReference>